<dbReference type="EMBL" id="JAPZBR010000002">
    <property type="protein sequence ID" value="KAJ5362744.1"/>
    <property type="molecule type" value="Genomic_DNA"/>
</dbReference>
<feature type="compositionally biased region" description="Low complexity" evidence="1">
    <location>
        <begin position="34"/>
        <end position="44"/>
    </location>
</feature>
<dbReference type="AlphaFoldDB" id="A0A9W9RP12"/>
<reference evidence="2" key="2">
    <citation type="journal article" date="2023" name="IMA Fungus">
        <title>Comparative genomic study of the Penicillium genus elucidates a diverse pangenome and 15 lateral gene transfer events.</title>
        <authorList>
            <person name="Petersen C."/>
            <person name="Sorensen T."/>
            <person name="Nielsen M.R."/>
            <person name="Sondergaard T.E."/>
            <person name="Sorensen J.L."/>
            <person name="Fitzpatrick D.A."/>
            <person name="Frisvad J.C."/>
            <person name="Nielsen K.L."/>
        </authorList>
    </citation>
    <scope>NUCLEOTIDE SEQUENCE</scope>
    <source>
        <strain evidence="2">IBT 35675</strain>
    </source>
</reference>
<accession>A0A9W9RP12</accession>
<evidence type="ECO:0000313" key="2">
    <source>
        <dbReference type="EMBL" id="KAJ5362744.1"/>
    </source>
</evidence>
<protein>
    <submittedName>
        <fullName evidence="2">Uncharacterized protein</fullName>
    </submittedName>
</protein>
<comment type="caution">
    <text evidence="2">The sequence shown here is derived from an EMBL/GenBank/DDBJ whole genome shotgun (WGS) entry which is preliminary data.</text>
</comment>
<keyword evidence="3" id="KW-1185">Reference proteome</keyword>
<feature type="region of interest" description="Disordered" evidence="1">
    <location>
        <begin position="1"/>
        <end position="44"/>
    </location>
</feature>
<sequence length="302" mass="35265">MRKHTLTDGGHTDAPRKKQRVDPNWPERPDHPQSVSSGPSQSSEISKLHWAKEFDEVNIDDPNVIEKFRQDGERLVEWIDNPNAPGCEVGISPLTFQEVIWAPLKRDRYRVDIRKWSEPPSDIARDLDCLGFSKGAVYRHIWLRRHGIDREGHRRFTEYGNYTTKGVIIGDNIWRYHGHNWSEIVLAQYKMDFDINDLKHVYFVNVVNVQTLPYVKDIIYEQHGISFSNQSLPLTWHHNTRRYQEILGTRLGKSAAYLVLGAFPRGTHRIERIQTWVAYHCLHLRFDIEQITPTSPSPSNHS</sequence>
<proteinExistence type="predicted"/>
<dbReference type="Proteomes" id="UP001148299">
    <property type="component" value="Unassembled WGS sequence"/>
</dbReference>
<gene>
    <name evidence="2" type="ORF">N7541_003588</name>
</gene>
<evidence type="ECO:0000256" key="1">
    <source>
        <dbReference type="SAM" id="MobiDB-lite"/>
    </source>
</evidence>
<name>A0A9W9RP12_PENBR</name>
<reference evidence="2" key="1">
    <citation type="submission" date="2022-12" db="EMBL/GenBank/DDBJ databases">
        <authorList>
            <person name="Petersen C."/>
        </authorList>
    </citation>
    <scope>NUCLEOTIDE SEQUENCE</scope>
    <source>
        <strain evidence="2">IBT 35675</strain>
    </source>
</reference>
<organism evidence="2 3">
    <name type="scientific">Penicillium brevicompactum</name>
    <dbReference type="NCBI Taxonomy" id="5074"/>
    <lineage>
        <taxon>Eukaryota</taxon>
        <taxon>Fungi</taxon>
        <taxon>Dikarya</taxon>
        <taxon>Ascomycota</taxon>
        <taxon>Pezizomycotina</taxon>
        <taxon>Eurotiomycetes</taxon>
        <taxon>Eurotiomycetidae</taxon>
        <taxon>Eurotiales</taxon>
        <taxon>Aspergillaceae</taxon>
        <taxon>Penicillium</taxon>
    </lineage>
</organism>
<evidence type="ECO:0000313" key="3">
    <source>
        <dbReference type="Proteomes" id="UP001148299"/>
    </source>
</evidence>